<reference evidence="1 2" key="1">
    <citation type="journal article" date="2016" name="Nat. Commun.">
        <title>Thousands of microbial genomes shed light on interconnected biogeochemical processes in an aquifer system.</title>
        <authorList>
            <person name="Anantharaman K."/>
            <person name="Brown C.T."/>
            <person name="Hug L.A."/>
            <person name="Sharon I."/>
            <person name="Castelle C.J."/>
            <person name="Probst A.J."/>
            <person name="Thomas B.C."/>
            <person name="Singh A."/>
            <person name="Wilkins M.J."/>
            <person name="Karaoz U."/>
            <person name="Brodie E.L."/>
            <person name="Williams K.H."/>
            <person name="Hubbard S.S."/>
            <person name="Banfield J.F."/>
        </authorList>
    </citation>
    <scope>NUCLEOTIDE SEQUENCE [LARGE SCALE GENOMIC DNA]</scope>
</reference>
<evidence type="ECO:0008006" key="3">
    <source>
        <dbReference type="Google" id="ProtNLM"/>
    </source>
</evidence>
<dbReference type="EMBL" id="MEZX01000001">
    <property type="protein sequence ID" value="OGD65040.1"/>
    <property type="molecule type" value="Genomic_DNA"/>
</dbReference>
<evidence type="ECO:0000313" key="2">
    <source>
        <dbReference type="Proteomes" id="UP000177481"/>
    </source>
</evidence>
<dbReference type="STRING" id="1797471.A3A71_03035"/>
<accession>A0A1F5ECL9</accession>
<gene>
    <name evidence="1" type="ORF">A3A71_03035</name>
</gene>
<dbReference type="InterPro" id="IPR036465">
    <property type="entry name" value="vWFA_dom_sf"/>
</dbReference>
<sequence length="180" mass="19779">MIGLDSTGSNIGKKNTYSGAAHAVLQQMPNAEFDITIDVFGTVSETRTLFEGVVNDPDDLAAPFNEYWNGTAPKKRGTYWQPMLAKVAKKSATSKVAVLLFTDGEIYDDKECELIIKQLAGSDNVVAVFIGPTIIEDAYGGTWRTKVERLFEPLGNRVFLCGPNDQQQKLDAFAKKVEKP</sequence>
<name>A0A1F5ECL9_9BACT</name>
<organism evidence="1 2">
    <name type="scientific">Candidatus Berkelbacteria bacterium RIFCSPLOWO2_01_FULL_50_28</name>
    <dbReference type="NCBI Taxonomy" id="1797471"/>
    <lineage>
        <taxon>Bacteria</taxon>
        <taxon>Candidatus Berkelbacteria</taxon>
    </lineage>
</organism>
<evidence type="ECO:0000313" key="1">
    <source>
        <dbReference type="EMBL" id="OGD65040.1"/>
    </source>
</evidence>
<proteinExistence type="predicted"/>
<dbReference type="Proteomes" id="UP000177481">
    <property type="component" value="Unassembled WGS sequence"/>
</dbReference>
<dbReference type="AlphaFoldDB" id="A0A1F5ECL9"/>
<comment type="caution">
    <text evidence="1">The sequence shown here is derived from an EMBL/GenBank/DDBJ whole genome shotgun (WGS) entry which is preliminary data.</text>
</comment>
<dbReference type="SUPFAM" id="SSF53300">
    <property type="entry name" value="vWA-like"/>
    <property type="match status" value="1"/>
</dbReference>
<protein>
    <recommendedName>
        <fullName evidence="3">VWFA domain-containing protein</fullName>
    </recommendedName>
</protein>